<evidence type="ECO:0000313" key="2">
    <source>
        <dbReference type="EMBL" id="TVY13109.1"/>
    </source>
</evidence>
<evidence type="ECO:0000313" key="3">
    <source>
        <dbReference type="Proteomes" id="UP000469559"/>
    </source>
</evidence>
<comment type="caution">
    <text evidence="2">The sequence shown here is derived from an EMBL/GenBank/DDBJ whole genome shotgun (WGS) entry which is preliminary data.</text>
</comment>
<feature type="compositionally biased region" description="Low complexity" evidence="1">
    <location>
        <begin position="121"/>
        <end position="132"/>
    </location>
</feature>
<evidence type="ECO:0000256" key="1">
    <source>
        <dbReference type="SAM" id="MobiDB-lite"/>
    </source>
</evidence>
<proteinExistence type="predicted"/>
<feature type="compositionally biased region" description="Acidic residues" evidence="1">
    <location>
        <begin position="91"/>
        <end position="111"/>
    </location>
</feature>
<accession>A0A8T9B3F9</accession>
<dbReference type="PANTHER" id="PTHR38887:SF1">
    <property type="entry name" value="RAS MODIFICATION PROTEIN ERF4"/>
    <property type="match status" value="1"/>
</dbReference>
<feature type="region of interest" description="Disordered" evidence="1">
    <location>
        <begin position="74"/>
        <end position="135"/>
    </location>
</feature>
<protein>
    <submittedName>
        <fullName evidence="2">Uncharacterized protein</fullName>
    </submittedName>
</protein>
<dbReference type="InterPro" id="IPR053221">
    <property type="entry name" value="Burnettramic_acid_biosynth"/>
</dbReference>
<dbReference type="PANTHER" id="PTHR38887">
    <property type="entry name" value="CHROMOSOME 21, WHOLE GENOME SHOTGUN SEQUENCE"/>
    <property type="match status" value="1"/>
</dbReference>
<reference evidence="2 3" key="1">
    <citation type="submission" date="2018-05" db="EMBL/GenBank/DDBJ databases">
        <title>Whole genome sequencing for identification of molecular markers to develop diagnostic detection tools for the regulated plant pathogen Lachnellula willkommii.</title>
        <authorList>
            <person name="Giroux E."/>
            <person name="Bilodeau G."/>
        </authorList>
    </citation>
    <scope>NUCLEOTIDE SEQUENCE [LARGE SCALE GENOMIC DNA]</scope>
    <source>
        <strain evidence="2 3">CBS 203.66</strain>
    </source>
</reference>
<dbReference type="Proteomes" id="UP000469559">
    <property type="component" value="Unassembled WGS sequence"/>
</dbReference>
<dbReference type="OrthoDB" id="3433125at2759"/>
<sequence length="275" mass="29763">MSQLIKLVSSGISLASEAYKASQASKTGSGPQYKHYIFLFFFFSPQPLTINANPERAAARTQANELIARGEAVPVPVPCNSKGEEMRGSESESEDGVPFSEGEEDDEELWALDEATSPGAETSNPTSPTSSPKEPKTIASIFLAQHPPPPPTTTTTQLPCTVTLPQRRPKFKTRGFVRAYAPALADCSISARAFLAFLKAFHSASKEDPWLHVVNIAAMAAGMAPSVTAMAVSAAVQVGVGVAMEVQRRSRLVLSALCFPVWKRKEEREKKKKKR</sequence>
<name>A0A8T9B3F9_9HELO</name>
<organism evidence="2 3">
    <name type="scientific">Lachnellula arida</name>
    <dbReference type="NCBI Taxonomy" id="1316785"/>
    <lineage>
        <taxon>Eukaryota</taxon>
        <taxon>Fungi</taxon>
        <taxon>Dikarya</taxon>
        <taxon>Ascomycota</taxon>
        <taxon>Pezizomycotina</taxon>
        <taxon>Leotiomycetes</taxon>
        <taxon>Helotiales</taxon>
        <taxon>Lachnaceae</taxon>
        <taxon>Lachnellula</taxon>
    </lineage>
</organism>
<dbReference type="EMBL" id="QGMF01001109">
    <property type="protein sequence ID" value="TVY13109.1"/>
    <property type="molecule type" value="Genomic_DNA"/>
</dbReference>
<gene>
    <name evidence="2" type="ORF">LARI1_G008984</name>
</gene>
<keyword evidence="3" id="KW-1185">Reference proteome</keyword>
<dbReference type="AlphaFoldDB" id="A0A8T9B3F9"/>